<evidence type="ECO:0000313" key="3">
    <source>
        <dbReference type="WBParaSite" id="ACOC_0000392101-mRNA-1"/>
    </source>
</evidence>
<evidence type="ECO:0000313" key="1">
    <source>
        <dbReference type="EMBL" id="VDM55507.1"/>
    </source>
</evidence>
<reference evidence="3" key="1">
    <citation type="submission" date="2017-02" db="UniProtKB">
        <authorList>
            <consortium name="WormBaseParasite"/>
        </authorList>
    </citation>
    <scope>IDENTIFICATION</scope>
</reference>
<gene>
    <name evidence="1" type="ORF">ACOC_LOCUS3922</name>
</gene>
<proteinExistence type="predicted"/>
<dbReference type="EMBL" id="UYYA01001588">
    <property type="protein sequence ID" value="VDM55507.1"/>
    <property type="molecule type" value="Genomic_DNA"/>
</dbReference>
<organism evidence="3">
    <name type="scientific">Angiostrongylus costaricensis</name>
    <name type="common">Nematode worm</name>
    <dbReference type="NCBI Taxonomy" id="334426"/>
    <lineage>
        <taxon>Eukaryota</taxon>
        <taxon>Metazoa</taxon>
        <taxon>Ecdysozoa</taxon>
        <taxon>Nematoda</taxon>
        <taxon>Chromadorea</taxon>
        <taxon>Rhabditida</taxon>
        <taxon>Rhabditina</taxon>
        <taxon>Rhabditomorpha</taxon>
        <taxon>Strongyloidea</taxon>
        <taxon>Metastrongylidae</taxon>
        <taxon>Angiostrongylus</taxon>
    </lineage>
</organism>
<name>A0A0R3PHU4_ANGCS</name>
<dbReference type="Proteomes" id="UP000267027">
    <property type="component" value="Unassembled WGS sequence"/>
</dbReference>
<sequence length="108" mass="12215">MFRGTFYSADIVGVEWMASLRLRQSDDILHYPSRLRDQICVEESEASVRALWAQIVALVLSGLCNLFLEESVSAVAGYSLRNAWDRVHALVSKNVKPLWGQQTTTQLM</sequence>
<accession>A0A0R3PHU4</accession>
<evidence type="ECO:0000313" key="2">
    <source>
        <dbReference type="Proteomes" id="UP000267027"/>
    </source>
</evidence>
<reference evidence="1 2" key="2">
    <citation type="submission" date="2018-11" db="EMBL/GenBank/DDBJ databases">
        <authorList>
            <consortium name="Pathogen Informatics"/>
        </authorList>
    </citation>
    <scope>NUCLEOTIDE SEQUENCE [LARGE SCALE GENOMIC DNA]</scope>
    <source>
        <strain evidence="1 2">Costa Rica</strain>
    </source>
</reference>
<dbReference type="WBParaSite" id="ACOC_0000392101-mRNA-1">
    <property type="protein sequence ID" value="ACOC_0000392101-mRNA-1"/>
    <property type="gene ID" value="ACOC_0000392101"/>
</dbReference>
<dbReference type="AlphaFoldDB" id="A0A0R3PHU4"/>
<protein>
    <submittedName>
        <fullName evidence="3">Ras-GEF domain-containing protein</fullName>
    </submittedName>
</protein>
<keyword evidence="2" id="KW-1185">Reference proteome</keyword>